<accession>A0ABX6F0I8</accession>
<dbReference type="CDD" id="cd20525">
    <property type="entry name" value="CYCLIN_CCNH_rpt2"/>
    <property type="match status" value="1"/>
</dbReference>
<feature type="region of interest" description="Disordered" evidence="4">
    <location>
        <begin position="382"/>
        <end position="404"/>
    </location>
</feature>
<dbReference type="InterPro" id="IPR013763">
    <property type="entry name" value="Cyclin-like_dom"/>
</dbReference>
<dbReference type="InterPro" id="IPR036915">
    <property type="entry name" value="Cyclin-like_sf"/>
</dbReference>
<dbReference type="NCBIfam" id="TIGR00569">
    <property type="entry name" value="ccl1"/>
    <property type="match status" value="1"/>
</dbReference>
<keyword evidence="7" id="KW-1185">Reference proteome</keyword>
<evidence type="ECO:0000256" key="4">
    <source>
        <dbReference type="SAM" id="MobiDB-lite"/>
    </source>
</evidence>
<evidence type="ECO:0000256" key="2">
    <source>
        <dbReference type="ARBA" id="ARBA00023127"/>
    </source>
</evidence>
<feature type="compositionally biased region" description="Polar residues" evidence="4">
    <location>
        <begin position="1"/>
        <end position="17"/>
    </location>
</feature>
<feature type="compositionally biased region" description="Basic and acidic residues" evidence="4">
    <location>
        <begin position="280"/>
        <end position="324"/>
    </location>
</feature>
<dbReference type="SUPFAM" id="SSF47954">
    <property type="entry name" value="Cyclin-like"/>
    <property type="match status" value="2"/>
</dbReference>
<evidence type="ECO:0000313" key="6">
    <source>
        <dbReference type="EMBL" id="QGN18124.1"/>
    </source>
</evidence>
<evidence type="ECO:0000259" key="5">
    <source>
        <dbReference type="SMART" id="SM00385"/>
    </source>
</evidence>
<dbReference type="Pfam" id="PF16899">
    <property type="entry name" value="Cyclin_C_2"/>
    <property type="match status" value="1"/>
</dbReference>
<evidence type="ECO:0000313" key="7">
    <source>
        <dbReference type="Proteomes" id="UP000422736"/>
    </source>
</evidence>
<dbReference type="Pfam" id="PF00134">
    <property type="entry name" value="Cyclin_N"/>
    <property type="match status" value="1"/>
</dbReference>
<feature type="domain" description="Cyclin-like" evidence="5">
    <location>
        <begin position="105"/>
        <end position="186"/>
    </location>
</feature>
<gene>
    <name evidence="6" type="primary">CCL1</name>
    <name evidence="6" type="ORF">FIM1_4445</name>
</gene>
<proteinExistence type="inferred from homology"/>
<evidence type="ECO:0000256" key="3">
    <source>
        <dbReference type="RuleBase" id="RU000383"/>
    </source>
</evidence>
<sequence>MSSAGSATEANNSADSSETTRAHRITDDDLYRHSTQYRLWSFTKEQLEQKRREVNQAAVDLVQKKQKDLVLNHSELTQEELDAIKEKAVPVTMEEEKNFVNFFAKKVQSFCQSLNLPTEVCATAISFFRRFFLVNSAMNIHPKHILLTSIFLACKSENYFIGIEPFAKKTKSQPSAILKYEFKLLESLHFTLLNHHPYRPLHGFFLDIQYVLRGKVDLNYMGQIYTNCKRRITDTLISDAVYHFTPPQITLACLLIEDEALTLKYLEVKFGPTPQEQAESVEKAKIEEEDKEKTEEESKKEETKKTEEGQSKDEPIEIKEEKPKPKTVGGSNLDLDKLLALIRECQEMILKTENLSKEEATKIDARLHYCQNPMLIVERLRRQKQQRENSSTPNEPESKKLKVE</sequence>
<evidence type="ECO:0000256" key="1">
    <source>
        <dbReference type="ARBA" id="ARBA00008638"/>
    </source>
</evidence>
<comment type="similarity">
    <text evidence="1">Belongs to the cyclin family. Cyclin C subfamily.</text>
</comment>
<dbReference type="CDD" id="cd20524">
    <property type="entry name" value="CYCLIN_CCNH_rpt1"/>
    <property type="match status" value="1"/>
</dbReference>
<dbReference type="SMART" id="SM00385">
    <property type="entry name" value="CYCLIN"/>
    <property type="match status" value="1"/>
</dbReference>
<dbReference type="InterPro" id="IPR031658">
    <property type="entry name" value="Cyclin_C_2"/>
</dbReference>
<keyword evidence="2 3" id="KW-0195">Cyclin</keyword>
<organism evidence="6 7">
    <name type="scientific">Kluyveromyces marxianus</name>
    <name type="common">Yeast</name>
    <name type="synonym">Candida kefyr</name>
    <dbReference type="NCBI Taxonomy" id="4911"/>
    <lineage>
        <taxon>Eukaryota</taxon>
        <taxon>Fungi</taxon>
        <taxon>Dikarya</taxon>
        <taxon>Ascomycota</taxon>
        <taxon>Saccharomycotina</taxon>
        <taxon>Saccharomycetes</taxon>
        <taxon>Saccharomycetales</taxon>
        <taxon>Saccharomycetaceae</taxon>
        <taxon>Kluyveromyces</taxon>
    </lineage>
</organism>
<reference evidence="6 7" key="1">
    <citation type="submission" date="2016-03" db="EMBL/GenBank/DDBJ databases">
        <title>How can Kluyveromyces marxianus grow so fast - potential evolutionary course in Saccharomyces Complex revealed by comparative genomics.</title>
        <authorList>
            <person name="Mo W."/>
            <person name="Lu W."/>
            <person name="Yang X."/>
            <person name="Qi J."/>
            <person name="Lv H."/>
        </authorList>
    </citation>
    <scope>NUCLEOTIDE SEQUENCE [LARGE SCALE GENOMIC DNA]</scope>
    <source>
        <strain evidence="6 7">FIM1</strain>
    </source>
</reference>
<feature type="region of interest" description="Disordered" evidence="4">
    <location>
        <begin position="1"/>
        <end position="27"/>
    </location>
</feature>
<feature type="compositionally biased region" description="Basic and acidic residues" evidence="4">
    <location>
        <begin position="18"/>
        <end position="27"/>
    </location>
</feature>
<name>A0ABX6F0I8_KLUMA</name>
<dbReference type="PANTHER" id="PTHR10026">
    <property type="entry name" value="CYCLIN"/>
    <property type="match status" value="1"/>
</dbReference>
<dbReference type="Gene3D" id="1.10.472.10">
    <property type="entry name" value="Cyclin-like"/>
    <property type="match status" value="2"/>
</dbReference>
<dbReference type="EMBL" id="CP015061">
    <property type="protein sequence ID" value="QGN18124.1"/>
    <property type="molecule type" value="Genomic_DNA"/>
</dbReference>
<feature type="region of interest" description="Disordered" evidence="4">
    <location>
        <begin position="277"/>
        <end position="330"/>
    </location>
</feature>
<dbReference type="Proteomes" id="UP000422736">
    <property type="component" value="Chromosome 7"/>
</dbReference>
<protein>
    <submittedName>
        <fullName evidence="6">Cyclin CCL1</fullName>
    </submittedName>
</protein>
<dbReference type="InterPro" id="IPR027081">
    <property type="entry name" value="CyclinH/Ccl1"/>
</dbReference>
<dbReference type="InterPro" id="IPR006671">
    <property type="entry name" value="Cyclin_N"/>
</dbReference>
<dbReference type="InterPro" id="IPR043198">
    <property type="entry name" value="Cyclin/Ssn8"/>
</dbReference>